<keyword evidence="2" id="KW-1185">Reference proteome</keyword>
<name>A0A8X8YVA3_SALSN</name>
<accession>A0A8X8YVA3</accession>
<sequence length="275" mass="29485">MRKNYLGGGLEAREPEQTGRFCLADKMGLIFSHLVVMVAGVFPIGTHDVHDLNVANLDPGRFIQGTEVPWAVLLIKDDGVSDLDHGKVDETNVRDCECGWGGGPCLDPNPVVSVGKGAPLHGYPFHVFLLHIPSQTTNDNAMPWSAFHVIDEHVGKVIPHGDAVVAGLDYGVDDPYAVASGYVDAVGVRAVRKNEDCEVLKRDIVTGDAVDVEVLDVLGNHVLDNGVIDEVQAQVDGELGAVLVFIAVPGLLACPSSTPQTEMVRKLTWLMVTHS</sequence>
<dbReference type="EMBL" id="PNBA02000001">
    <property type="protein sequence ID" value="KAG6436775.1"/>
    <property type="molecule type" value="Genomic_DNA"/>
</dbReference>
<dbReference type="AlphaFoldDB" id="A0A8X8YVA3"/>
<dbReference type="Proteomes" id="UP000298416">
    <property type="component" value="Unassembled WGS sequence"/>
</dbReference>
<evidence type="ECO:0000313" key="1">
    <source>
        <dbReference type="EMBL" id="KAG6436775.1"/>
    </source>
</evidence>
<protein>
    <submittedName>
        <fullName evidence="1">Uncharacterized protein</fullName>
    </submittedName>
</protein>
<organism evidence="1">
    <name type="scientific">Salvia splendens</name>
    <name type="common">Scarlet sage</name>
    <dbReference type="NCBI Taxonomy" id="180675"/>
    <lineage>
        <taxon>Eukaryota</taxon>
        <taxon>Viridiplantae</taxon>
        <taxon>Streptophyta</taxon>
        <taxon>Embryophyta</taxon>
        <taxon>Tracheophyta</taxon>
        <taxon>Spermatophyta</taxon>
        <taxon>Magnoliopsida</taxon>
        <taxon>eudicotyledons</taxon>
        <taxon>Gunneridae</taxon>
        <taxon>Pentapetalae</taxon>
        <taxon>asterids</taxon>
        <taxon>lamiids</taxon>
        <taxon>Lamiales</taxon>
        <taxon>Lamiaceae</taxon>
        <taxon>Nepetoideae</taxon>
        <taxon>Mentheae</taxon>
        <taxon>Salviinae</taxon>
        <taxon>Salvia</taxon>
        <taxon>Salvia subgen. Calosphace</taxon>
        <taxon>core Calosphace</taxon>
    </lineage>
</organism>
<evidence type="ECO:0000313" key="2">
    <source>
        <dbReference type="Proteomes" id="UP000298416"/>
    </source>
</evidence>
<proteinExistence type="predicted"/>
<reference evidence="1" key="1">
    <citation type="submission" date="2018-01" db="EMBL/GenBank/DDBJ databases">
        <authorList>
            <person name="Mao J.F."/>
        </authorList>
    </citation>
    <scope>NUCLEOTIDE SEQUENCE</scope>
    <source>
        <strain evidence="1">Huo1</strain>
        <tissue evidence="1">Leaf</tissue>
    </source>
</reference>
<reference evidence="1" key="2">
    <citation type="submission" date="2020-08" db="EMBL/GenBank/DDBJ databases">
        <title>Plant Genome Project.</title>
        <authorList>
            <person name="Zhang R.-G."/>
        </authorList>
    </citation>
    <scope>NUCLEOTIDE SEQUENCE</scope>
    <source>
        <strain evidence="1">Huo1</strain>
        <tissue evidence="1">Leaf</tissue>
    </source>
</reference>
<gene>
    <name evidence="1" type="ORF">SASPL_101677</name>
</gene>
<comment type="caution">
    <text evidence="1">The sequence shown here is derived from an EMBL/GenBank/DDBJ whole genome shotgun (WGS) entry which is preliminary data.</text>
</comment>